<dbReference type="AlphaFoldDB" id="B0XYL6"/>
<accession>B0XYL6</accession>
<evidence type="ECO:0000256" key="1">
    <source>
        <dbReference type="SAM" id="MobiDB-lite"/>
    </source>
</evidence>
<reference evidence="2 3" key="1">
    <citation type="journal article" date="2008" name="PLoS Genet.">
        <title>Genomic islands in the pathogenic filamentous fungus Aspergillus fumigatus.</title>
        <authorList>
            <person name="Fedorova N.D."/>
            <person name="Khaldi N."/>
            <person name="Joardar V.S."/>
            <person name="Maiti R."/>
            <person name="Amedeo P."/>
            <person name="Anderson M.J."/>
            <person name="Crabtree J."/>
            <person name="Silva J.C."/>
            <person name="Badger J.H."/>
            <person name="Albarraq A."/>
            <person name="Angiuoli S."/>
            <person name="Bussey H."/>
            <person name="Bowyer P."/>
            <person name="Cotty P.J."/>
            <person name="Dyer P.S."/>
            <person name="Egan A."/>
            <person name="Galens K."/>
            <person name="Fraser-Liggett C.M."/>
            <person name="Haas B.J."/>
            <person name="Inman J.M."/>
            <person name="Kent R."/>
            <person name="Lemieux S."/>
            <person name="Malavazi I."/>
            <person name="Orvis J."/>
            <person name="Roemer T."/>
            <person name="Ronning C.M."/>
            <person name="Sundaram J.P."/>
            <person name="Sutton G."/>
            <person name="Turner G."/>
            <person name="Venter J.C."/>
            <person name="White O.R."/>
            <person name="Whitty B.R."/>
            <person name="Youngman P."/>
            <person name="Wolfe K.H."/>
            <person name="Goldman G.H."/>
            <person name="Wortman J.R."/>
            <person name="Jiang B."/>
            <person name="Denning D.W."/>
            <person name="Nierman W.C."/>
        </authorList>
    </citation>
    <scope>NUCLEOTIDE SEQUENCE [LARGE SCALE GENOMIC DNA]</scope>
    <source>
        <strain evidence="3">CBS 144.89 / FGSC A1163 / CEA10</strain>
    </source>
</reference>
<evidence type="ECO:0000313" key="2">
    <source>
        <dbReference type="EMBL" id="EDP52962.1"/>
    </source>
</evidence>
<evidence type="ECO:0000313" key="3">
    <source>
        <dbReference type="Proteomes" id="UP000001699"/>
    </source>
</evidence>
<name>B0XYL6_ASPFC</name>
<dbReference type="Proteomes" id="UP000001699">
    <property type="component" value="Unassembled WGS sequence"/>
</dbReference>
<feature type="region of interest" description="Disordered" evidence="1">
    <location>
        <begin position="103"/>
        <end position="126"/>
    </location>
</feature>
<keyword evidence="3" id="KW-1185">Reference proteome</keyword>
<sequence length="169" mass="18660">MKEKLVRSGQQVLDEHGHFGFLHQAKLAIQLAGGQGSRCDLSLRSPESMGIPKGKIVLAGNGHHLVKWAIGVESASRFGQLLNGHSPFAGDLMYISYHGKGRRPGRESLIPVSNSTNDQDAVRDRRCSQDIENGHGEAEQHDGEKPPEWWTMLQSRETEKETTVVDVVL</sequence>
<dbReference type="VEuPathDB" id="FungiDB:AFUB_041340"/>
<dbReference type="HOGENOM" id="CLU_1578142_0_0_1"/>
<proteinExistence type="predicted"/>
<dbReference type="EMBL" id="DS499596">
    <property type="protein sequence ID" value="EDP52962.1"/>
    <property type="molecule type" value="Genomic_DNA"/>
</dbReference>
<gene>
    <name evidence="2" type="ORF">AFUB_041340</name>
</gene>
<protein>
    <submittedName>
        <fullName evidence="2">Uncharacterized protein</fullName>
    </submittedName>
</protein>
<organism evidence="2 3">
    <name type="scientific">Aspergillus fumigatus (strain CBS 144.89 / FGSC A1163 / CEA10)</name>
    <name type="common">Neosartorya fumigata</name>
    <dbReference type="NCBI Taxonomy" id="451804"/>
    <lineage>
        <taxon>Eukaryota</taxon>
        <taxon>Fungi</taxon>
        <taxon>Dikarya</taxon>
        <taxon>Ascomycota</taxon>
        <taxon>Pezizomycotina</taxon>
        <taxon>Eurotiomycetes</taxon>
        <taxon>Eurotiomycetidae</taxon>
        <taxon>Eurotiales</taxon>
        <taxon>Aspergillaceae</taxon>
        <taxon>Aspergillus</taxon>
        <taxon>Aspergillus subgen. Fumigati</taxon>
    </lineage>
</organism>